<dbReference type="InterPro" id="IPR022791">
    <property type="entry name" value="L-PG_synthase/AglD"/>
</dbReference>
<keyword evidence="6" id="KW-0443">Lipid metabolism</keyword>
<organism evidence="7 8">
    <name type="scientific">Cytobacillus solani</name>
    <dbReference type="NCBI Taxonomy" id="1637975"/>
    <lineage>
        <taxon>Bacteria</taxon>
        <taxon>Bacillati</taxon>
        <taxon>Bacillota</taxon>
        <taxon>Bacilli</taxon>
        <taxon>Bacillales</taxon>
        <taxon>Bacillaceae</taxon>
        <taxon>Cytobacillus</taxon>
    </lineage>
</organism>
<dbReference type="GO" id="GO:0006629">
    <property type="term" value="P:lipid metabolic process"/>
    <property type="evidence" value="ECO:0007669"/>
    <property type="project" value="UniProtKB-KW"/>
</dbReference>
<feature type="transmembrane region" description="Helical" evidence="6">
    <location>
        <begin position="271"/>
        <end position="296"/>
    </location>
</feature>
<keyword evidence="8" id="KW-1185">Reference proteome</keyword>
<dbReference type="Pfam" id="PF03706">
    <property type="entry name" value="LPG_synthase_TM"/>
    <property type="match status" value="1"/>
</dbReference>
<keyword evidence="2" id="KW-1003">Cell membrane</keyword>
<evidence type="ECO:0000256" key="5">
    <source>
        <dbReference type="ARBA" id="ARBA00023136"/>
    </source>
</evidence>
<comment type="similarity">
    <text evidence="6">Belongs to the LPG synthase family.</text>
</comment>
<comment type="catalytic activity">
    <reaction evidence="6">
        <text>L-lysyl-tRNA(Lys) + a 1,2-diacyl-sn-glycero-3-phospho-(1'-sn-glycerol) = a 1,2-diacyl-sn-glycero-3-phospho-1'-(3'-O-L-lysyl)-sn-glycerol + tRNA(Lys)</text>
        <dbReference type="Rhea" id="RHEA:10668"/>
        <dbReference type="Rhea" id="RHEA-COMP:9696"/>
        <dbReference type="Rhea" id="RHEA-COMP:9697"/>
        <dbReference type="ChEBI" id="CHEBI:64716"/>
        <dbReference type="ChEBI" id="CHEBI:75792"/>
        <dbReference type="ChEBI" id="CHEBI:78442"/>
        <dbReference type="ChEBI" id="CHEBI:78529"/>
        <dbReference type="EC" id="2.3.2.3"/>
    </reaction>
</comment>
<sequence>MLLPKQKTLVKYLKILIPIFILFILAFESKEIFKDFNWQLLNHYLDKLALNKLLFILFLGLISLTPMFFYDVILLQIFHIYIPKRKLIFFSLAANAFSNLIGFGGVAGTTLRSFYYKSHVRNDTPYIQTIAKLSLFYLSGLSILSWITVFSDMHVYSEVKFIKIAVLAIALYTPILLIVFFLKKSFWNLGHVKRGYISELMAVSIFEWLFVVICIWGIANFLGVSVPFTKVFPIVIISACAGIISLIPGGIGSFDLVFLIGMETKGVPAELSLLIIMFYRLSYYIIPAILGTPFIMRHFMVKKHIRK</sequence>
<keyword evidence="6" id="KW-0808">Transferase</keyword>
<dbReference type="STRING" id="1637975.AN957_14135"/>
<gene>
    <name evidence="6" type="primary">mprF</name>
    <name evidence="7" type="ORF">AN957_14135</name>
</gene>
<dbReference type="RefSeq" id="WP_053476125.1">
    <property type="nucleotide sequence ID" value="NZ_CP041305.1"/>
</dbReference>
<feature type="transmembrane region" description="Helical" evidence="6">
    <location>
        <begin position="202"/>
        <end position="224"/>
    </location>
</feature>
<protein>
    <recommendedName>
        <fullName evidence="6">Phosphatidylglycerol lysyltransferase</fullName>
        <ecNumber evidence="6">2.3.2.3</ecNumber>
    </recommendedName>
    <alternativeName>
        <fullName evidence="6">Lysylphosphatidylglycerol synthase</fullName>
    </alternativeName>
</protein>
<evidence type="ECO:0000256" key="1">
    <source>
        <dbReference type="ARBA" id="ARBA00004651"/>
    </source>
</evidence>
<keyword evidence="4 6" id="KW-1133">Transmembrane helix</keyword>
<dbReference type="GO" id="GO:0050071">
    <property type="term" value="F:phosphatidylglycerol lysyltransferase activity"/>
    <property type="evidence" value="ECO:0007669"/>
    <property type="project" value="UniProtKB-EC"/>
</dbReference>
<dbReference type="PATRIC" id="fig|1637975.4.peg.2693"/>
<evidence type="ECO:0000256" key="3">
    <source>
        <dbReference type="ARBA" id="ARBA00022692"/>
    </source>
</evidence>
<evidence type="ECO:0000313" key="7">
    <source>
        <dbReference type="EMBL" id="KQL19588.1"/>
    </source>
</evidence>
<reference evidence="7 8" key="1">
    <citation type="submission" date="2015-09" db="EMBL/GenBank/DDBJ databases">
        <title>Genome sequencing project for genomic taxonomy and phylogenomics of Bacillus-like bacteria.</title>
        <authorList>
            <person name="Liu B."/>
            <person name="Wang J."/>
            <person name="Zhu Y."/>
            <person name="Liu G."/>
            <person name="Chen Q."/>
            <person name="Chen Z."/>
            <person name="Lan J."/>
            <person name="Che J."/>
            <person name="Ge C."/>
            <person name="Shi H."/>
            <person name="Pan Z."/>
            <person name="Liu X."/>
        </authorList>
    </citation>
    <scope>NUCLEOTIDE SEQUENCE [LARGE SCALE GENOMIC DNA]</scope>
    <source>
        <strain evidence="7 8">FJAT-18043</strain>
    </source>
</reference>
<feature type="transmembrane region" description="Helical" evidence="6">
    <location>
        <begin position="231"/>
        <end position="251"/>
    </location>
</feature>
<feature type="transmembrane region" description="Helical" evidence="6">
    <location>
        <begin position="126"/>
        <end position="149"/>
    </location>
</feature>
<proteinExistence type="inferred from homology"/>
<comment type="caution">
    <text evidence="7">The sequence shown here is derived from an EMBL/GenBank/DDBJ whole genome shotgun (WGS) entry which is preliminary data.</text>
</comment>
<keyword evidence="6" id="KW-0046">Antibiotic resistance</keyword>
<dbReference type="AlphaFoldDB" id="A0A0Q3SIU0"/>
<comment type="subcellular location">
    <subcellularLocation>
        <location evidence="1 6">Cell membrane</location>
        <topology evidence="1 6">Multi-pass membrane protein</topology>
    </subcellularLocation>
</comment>
<feature type="transmembrane region" description="Helical" evidence="6">
    <location>
        <begin position="161"/>
        <end position="182"/>
    </location>
</feature>
<feature type="transmembrane region" description="Helical" evidence="6">
    <location>
        <begin position="53"/>
        <end position="75"/>
    </location>
</feature>
<comment type="function">
    <text evidence="6">Catalyzes the transfer of a lysyl group from L-lysyl-tRNA(Lys) to membrane-bound phosphatidylglycerol (PG), which produces lysylphosphatidylglycerol (LPG), a major component of the bacterial membrane with a positive net charge. LPG synthesis contributes to bacterial virulence as it is involved in the resistance mechanism against cationic antimicrobial peptides (CAMP) produces by the host's immune system (defensins, cathelicidins) and by the competing microorganisms.</text>
</comment>
<keyword evidence="3 6" id="KW-0812">Transmembrane</keyword>
<feature type="transmembrane region" description="Helical" evidence="6">
    <location>
        <begin position="87"/>
        <end position="106"/>
    </location>
</feature>
<keyword evidence="5 6" id="KW-0472">Membrane</keyword>
<evidence type="ECO:0000256" key="6">
    <source>
        <dbReference type="RuleBase" id="RU363042"/>
    </source>
</evidence>
<dbReference type="EMBL" id="LJIX01000006">
    <property type="protein sequence ID" value="KQL19588.1"/>
    <property type="molecule type" value="Genomic_DNA"/>
</dbReference>
<evidence type="ECO:0000256" key="4">
    <source>
        <dbReference type="ARBA" id="ARBA00022989"/>
    </source>
</evidence>
<dbReference type="Proteomes" id="UP000050996">
    <property type="component" value="Unassembled WGS sequence"/>
</dbReference>
<accession>A0A0Q3SIU0</accession>
<dbReference type="EC" id="2.3.2.3" evidence="6"/>
<dbReference type="GO" id="GO:0005886">
    <property type="term" value="C:plasma membrane"/>
    <property type="evidence" value="ECO:0007669"/>
    <property type="project" value="UniProtKB-SubCell"/>
</dbReference>
<name>A0A0Q3SIU0_9BACI</name>
<dbReference type="GO" id="GO:0046677">
    <property type="term" value="P:response to antibiotic"/>
    <property type="evidence" value="ECO:0007669"/>
    <property type="project" value="UniProtKB-KW"/>
</dbReference>
<evidence type="ECO:0000256" key="2">
    <source>
        <dbReference type="ARBA" id="ARBA00022475"/>
    </source>
</evidence>
<feature type="transmembrane region" description="Helical" evidence="6">
    <location>
        <begin position="12"/>
        <end position="33"/>
    </location>
</feature>
<evidence type="ECO:0000313" key="8">
    <source>
        <dbReference type="Proteomes" id="UP000050996"/>
    </source>
</evidence>